<feature type="domain" description="FAD/NAD(P)-binding" evidence="18">
    <location>
        <begin position="1"/>
        <end position="318"/>
    </location>
</feature>
<keyword evidence="8 16" id="KW-0560">Oxidoreductase</keyword>
<dbReference type="AlphaFoldDB" id="A0A1H3EHG2"/>
<keyword evidence="10" id="KW-1015">Disulfide bond</keyword>
<dbReference type="PANTHER" id="PTHR22912">
    <property type="entry name" value="DISULFIDE OXIDOREDUCTASE"/>
    <property type="match status" value="1"/>
</dbReference>
<keyword evidence="11 16" id="KW-0676">Redox-active center</keyword>
<dbReference type="GO" id="GO:0006103">
    <property type="term" value="P:2-oxoglutarate metabolic process"/>
    <property type="evidence" value="ECO:0007669"/>
    <property type="project" value="TreeGrafter"/>
</dbReference>
<evidence type="ECO:0000256" key="1">
    <source>
        <dbReference type="ARBA" id="ARBA00004496"/>
    </source>
</evidence>
<dbReference type="GO" id="GO:0050660">
    <property type="term" value="F:flavin adenine dinucleotide binding"/>
    <property type="evidence" value="ECO:0007669"/>
    <property type="project" value="InterPro"/>
</dbReference>
<dbReference type="Proteomes" id="UP000199652">
    <property type="component" value="Unassembled WGS sequence"/>
</dbReference>
<sequence length="455" mass="47667">MKVTVIGAGPGGYEAAIMAAKCGAEVTVVEKDQVGGTCLNRGCIPTKAFLAATDVLDAVENAGEFGITTGEYSVDYSQILARKNKVKDGLIKGIEALFKQNKVTLIHGVATLKDAHTVVVEGAEGTQEIETDKIILATGSAPVCPGMFKYDGKTVITSDEILDLEALPASIIIVGGGVIGCEIGQFLRRLGVEVTIVEALSQILPNMDKDVSKQLARQLKKEKVKMVTGVGVQEVEVSDAGVKATLANGKVFEAEKMLVSIGRRSYTDALNVAAAGVEMDERGRIVVNDKMETSVPGIYAIGDILATAQLAHVASKEGIVAAENACGADKTVDYRAVPGCVYTDPEVASVGLTEAECADKGISTHIGTFDFRMLGKAQAIGKIQGFVKIITNDDDVIIGAAVVGPHATDLLAELSLAVHCRLTAAQVGDVIHPHPSLSEALMEALHDVHGKSVHK</sequence>
<evidence type="ECO:0000256" key="10">
    <source>
        <dbReference type="ARBA" id="ARBA00023157"/>
    </source>
</evidence>
<dbReference type="PRINTS" id="PR00368">
    <property type="entry name" value="FADPNR"/>
</dbReference>
<dbReference type="EC" id="1.8.1.4" evidence="3 16"/>
<feature type="binding site" evidence="14">
    <location>
        <position position="198"/>
    </location>
    <ligand>
        <name>NAD(+)</name>
        <dbReference type="ChEBI" id="CHEBI:57540"/>
    </ligand>
</feature>
<dbReference type="PIRSF" id="PIRSF000350">
    <property type="entry name" value="Mercury_reductase_MerA"/>
    <property type="match status" value="1"/>
</dbReference>
<dbReference type="InterPro" id="IPR001100">
    <property type="entry name" value="Pyr_nuc-diS_OxRdtase"/>
</dbReference>
<feature type="binding site" evidence="14">
    <location>
        <begin position="138"/>
        <end position="140"/>
    </location>
    <ligand>
        <name>FAD</name>
        <dbReference type="ChEBI" id="CHEBI:57692"/>
    </ligand>
</feature>
<dbReference type="Pfam" id="PF07992">
    <property type="entry name" value="Pyr_redox_2"/>
    <property type="match status" value="1"/>
</dbReference>
<dbReference type="InterPro" id="IPR050151">
    <property type="entry name" value="Class-I_Pyr_Nuc-Dis_Oxidored"/>
</dbReference>
<comment type="subcellular location">
    <subcellularLocation>
        <location evidence="1">Cytoplasm</location>
    </subcellularLocation>
</comment>
<dbReference type="PROSITE" id="PS00076">
    <property type="entry name" value="PYRIDINE_REDOX_1"/>
    <property type="match status" value="1"/>
</dbReference>
<evidence type="ECO:0000256" key="6">
    <source>
        <dbReference type="ARBA" id="ARBA00022630"/>
    </source>
</evidence>
<evidence type="ECO:0000256" key="15">
    <source>
        <dbReference type="PIRSR" id="PIRSR000350-4"/>
    </source>
</evidence>
<feature type="active site" description="Proton acceptor" evidence="13">
    <location>
        <position position="434"/>
    </location>
</feature>
<evidence type="ECO:0000256" key="14">
    <source>
        <dbReference type="PIRSR" id="PIRSR000350-3"/>
    </source>
</evidence>
<keyword evidence="6 16" id="KW-0285">Flavoprotein</keyword>
<evidence type="ECO:0000256" key="16">
    <source>
        <dbReference type="RuleBase" id="RU003692"/>
    </source>
</evidence>
<organism evidence="19 20">
    <name type="scientific">Eubacterium barkeri</name>
    <name type="common">Clostridium barkeri</name>
    <dbReference type="NCBI Taxonomy" id="1528"/>
    <lineage>
        <taxon>Bacteria</taxon>
        <taxon>Bacillati</taxon>
        <taxon>Bacillota</taxon>
        <taxon>Clostridia</taxon>
        <taxon>Eubacteriales</taxon>
        <taxon>Eubacteriaceae</taxon>
        <taxon>Eubacterium</taxon>
    </lineage>
</organism>
<evidence type="ECO:0000256" key="13">
    <source>
        <dbReference type="PIRSR" id="PIRSR000350-2"/>
    </source>
</evidence>
<dbReference type="GO" id="GO:0005737">
    <property type="term" value="C:cytoplasm"/>
    <property type="evidence" value="ECO:0007669"/>
    <property type="project" value="UniProtKB-SubCell"/>
</dbReference>
<proteinExistence type="inferred from homology"/>
<comment type="cofactor">
    <cofactor evidence="14 16">
        <name>FAD</name>
        <dbReference type="ChEBI" id="CHEBI:57692"/>
    </cofactor>
    <text evidence="14 16">Binds 1 FAD per subunit.</text>
</comment>
<protein>
    <recommendedName>
        <fullName evidence="4 16">Dihydrolipoyl dehydrogenase</fullName>
        <ecNumber evidence="3 16">1.8.1.4</ecNumber>
    </recommendedName>
</protein>
<dbReference type="PRINTS" id="PR00411">
    <property type="entry name" value="PNDRDTASEI"/>
</dbReference>
<evidence type="ECO:0000256" key="9">
    <source>
        <dbReference type="ARBA" id="ARBA00023027"/>
    </source>
</evidence>
<dbReference type="NCBIfam" id="TIGR01350">
    <property type="entry name" value="lipoamide_DH"/>
    <property type="match status" value="1"/>
</dbReference>
<evidence type="ECO:0000256" key="8">
    <source>
        <dbReference type="ARBA" id="ARBA00023002"/>
    </source>
</evidence>
<comment type="similarity">
    <text evidence="2 16">Belongs to the class-I pyridine nucleotide-disulfide oxidoreductase family.</text>
</comment>
<comment type="catalytic activity">
    <reaction evidence="12 16">
        <text>N(6)-[(R)-dihydrolipoyl]-L-lysyl-[protein] + NAD(+) = N(6)-[(R)-lipoyl]-L-lysyl-[protein] + NADH + H(+)</text>
        <dbReference type="Rhea" id="RHEA:15045"/>
        <dbReference type="Rhea" id="RHEA-COMP:10474"/>
        <dbReference type="Rhea" id="RHEA-COMP:10475"/>
        <dbReference type="ChEBI" id="CHEBI:15378"/>
        <dbReference type="ChEBI" id="CHEBI:57540"/>
        <dbReference type="ChEBI" id="CHEBI:57945"/>
        <dbReference type="ChEBI" id="CHEBI:83099"/>
        <dbReference type="ChEBI" id="CHEBI:83100"/>
        <dbReference type="EC" id="1.8.1.4"/>
    </reaction>
</comment>
<dbReference type="GO" id="GO:0004148">
    <property type="term" value="F:dihydrolipoyl dehydrogenase (NADH) activity"/>
    <property type="evidence" value="ECO:0007669"/>
    <property type="project" value="UniProtKB-EC"/>
</dbReference>
<accession>A0A1H3EHG2</accession>
<dbReference type="SUPFAM" id="SSF55424">
    <property type="entry name" value="FAD/NAD-linked reductases, dimerisation (C-terminal) domain"/>
    <property type="match status" value="1"/>
</dbReference>
<evidence type="ECO:0000256" key="5">
    <source>
        <dbReference type="ARBA" id="ARBA00022490"/>
    </source>
</evidence>
<feature type="disulfide bond" description="Redox-active" evidence="15">
    <location>
        <begin position="38"/>
        <end position="43"/>
    </location>
</feature>
<dbReference type="InterPro" id="IPR036188">
    <property type="entry name" value="FAD/NAD-bd_sf"/>
</dbReference>
<comment type="miscellaneous">
    <text evidence="16">The active site is a redox-active disulfide bond.</text>
</comment>
<dbReference type="InterPro" id="IPR006258">
    <property type="entry name" value="Lipoamide_DH"/>
</dbReference>
<feature type="binding site" evidence="14">
    <location>
        <begin position="175"/>
        <end position="182"/>
    </location>
    <ligand>
        <name>NAD(+)</name>
        <dbReference type="ChEBI" id="CHEBI:57540"/>
    </ligand>
</feature>
<dbReference type="OrthoDB" id="9807946at2"/>
<dbReference type="Pfam" id="PF02852">
    <property type="entry name" value="Pyr_redox_dim"/>
    <property type="match status" value="1"/>
</dbReference>
<evidence type="ECO:0000256" key="3">
    <source>
        <dbReference type="ARBA" id="ARBA00012608"/>
    </source>
</evidence>
<keyword evidence="5" id="KW-0963">Cytoplasm</keyword>
<dbReference type="STRING" id="1528.SAMN04488579_10769"/>
<evidence type="ECO:0000259" key="17">
    <source>
        <dbReference type="Pfam" id="PF02852"/>
    </source>
</evidence>
<evidence type="ECO:0000313" key="20">
    <source>
        <dbReference type="Proteomes" id="UP000199652"/>
    </source>
</evidence>
<dbReference type="InterPro" id="IPR016156">
    <property type="entry name" value="FAD/NAD-linked_Rdtase_dimer_sf"/>
</dbReference>
<evidence type="ECO:0000256" key="12">
    <source>
        <dbReference type="ARBA" id="ARBA00049187"/>
    </source>
</evidence>
<dbReference type="EMBL" id="FNOU01000007">
    <property type="protein sequence ID" value="SDX78176.1"/>
    <property type="molecule type" value="Genomic_DNA"/>
</dbReference>
<dbReference type="InterPro" id="IPR023753">
    <property type="entry name" value="FAD/NAD-binding_dom"/>
</dbReference>
<dbReference type="InterPro" id="IPR004099">
    <property type="entry name" value="Pyr_nucl-diS_OxRdtase_dimer"/>
</dbReference>
<feature type="binding site" evidence="14">
    <location>
        <position position="303"/>
    </location>
    <ligand>
        <name>FAD</name>
        <dbReference type="ChEBI" id="CHEBI:57692"/>
    </ligand>
</feature>
<dbReference type="Gene3D" id="3.30.390.30">
    <property type="match status" value="1"/>
</dbReference>
<reference evidence="20" key="1">
    <citation type="submission" date="2016-10" db="EMBL/GenBank/DDBJ databases">
        <authorList>
            <person name="Varghese N."/>
            <person name="Submissions S."/>
        </authorList>
    </citation>
    <scope>NUCLEOTIDE SEQUENCE [LARGE SCALE GENOMIC DNA]</scope>
    <source>
        <strain evidence="20">VPI 5359</strain>
    </source>
</reference>
<keyword evidence="20" id="KW-1185">Reference proteome</keyword>
<evidence type="ECO:0000256" key="7">
    <source>
        <dbReference type="ARBA" id="ARBA00022827"/>
    </source>
</evidence>
<dbReference type="FunFam" id="3.30.390.30:FF:000001">
    <property type="entry name" value="Dihydrolipoyl dehydrogenase"/>
    <property type="match status" value="1"/>
</dbReference>
<keyword evidence="7 14" id="KW-0274">FAD</keyword>
<evidence type="ECO:0000256" key="4">
    <source>
        <dbReference type="ARBA" id="ARBA00016961"/>
    </source>
</evidence>
<gene>
    <name evidence="19" type="ORF">SAMN04488579_10769</name>
</gene>
<dbReference type="PANTHER" id="PTHR22912:SF217">
    <property type="entry name" value="DIHYDROLIPOYL DEHYDROGENASE"/>
    <property type="match status" value="1"/>
</dbReference>
<evidence type="ECO:0000256" key="11">
    <source>
        <dbReference type="ARBA" id="ARBA00023284"/>
    </source>
</evidence>
<keyword evidence="9 14" id="KW-0520">NAD</keyword>
<feature type="binding site" evidence="14">
    <location>
        <position position="47"/>
    </location>
    <ligand>
        <name>FAD</name>
        <dbReference type="ChEBI" id="CHEBI:57692"/>
    </ligand>
</feature>
<feature type="binding site" evidence="14">
    <location>
        <position position="262"/>
    </location>
    <ligand>
        <name>NAD(+)</name>
        <dbReference type="ChEBI" id="CHEBI:57540"/>
    </ligand>
</feature>
<dbReference type="SUPFAM" id="SSF51905">
    <property type="entry name" value="FAD/NAD(P)-binding domain"/>
    <property type="match status" value="1"/>
</dbReference>
<evidence type="ECO:0000256" key="2">
    <source>
        <dbReference type="ARBA" id="ARBA00007532"/>
    </source>
</evidence>
<name>A0A1H3EHG2_EUBBA</name>
<dbReference type="InterPro" id="IPR012999">
    <property type="entry name" value="Pyr_OxRdtase_I_AS"/>
</dbReference>
<evidence type="ECO:0000313" key="19">
    <source>
        <dbReference type="EMBL" id="SDX78176.1"/>
    </source>
</evidence>
<dbReference type="RefSeq" id="WP_090244433.1">
    <property type="nucleotide sequence ID" value="NZ_FNOU01000007.1"/>
</dbReference>
<evidence type="ECO:0000259" key="18">
    <source>
        <dbReference type="Pfam" id="PF07992"/>
    </source>
</evidence>
<feature type="domain" description="Pyridine nucleotide-disulphide oxidoreductase dimerisation" evidence="17">
    <location>
        <begin position="337"/>
        <end position="444"/>
    </location>
</feature>
<keyword evidence="14" id="KW-0547">Nucleotide-binding</keyword>
<dbReference type="Gene3D" id="3.50.50.60">
    <property type="entry name" value="FAD/NAD(P)-binding domain"/>
    <property type="match status" value="2"/>
</dbReference>